<dbReference type="InterPro" id="IPR020476">
    <property type="entry name" value="Nudix_hydrolase"/>
</dbReference>
<dbReference type="PANTHER" id="PTHR43736">
    <property type="entry name" value="ADP-RIBOSE PYROPHOSPHATASE"/>
    <property type="match status" value="1"/>
</dbReference>
<evidence type="ECO:0000256" key="1">
    <source>
        <dbReference type="ARBA" id="ARBA00005582"/>
    </source>
</evidence>
<accession>A0A135L589</accession>
<dbReference type="InterPro" id="IPR015797">
    <property type="entry name" value="NUDIX_hydrolase-like_dom_sf"/>
</dbReference>
<dbReference type="OrthoDB" id="9786141at2"/>
<dbReference type="Proteomes" id="UP000070352">
    <property type="component" value="Unassembled WGS sequence"/>
</dbReference>
<evidence type="ECO:0000259" key="3">
    <source>
        <dbReference type="PROSITE" id="PS51462"/>
    </source>
</evidence>
<feature type="domain" description="Nudix hydrolase" evidence="3">
    <location>
        <begin position="5"/>
        <end position="133"/>
    </location>
</feature>
<dbReference type="PANTHER" id="PTHR43736:SF1">
    <property type="entry name" value="DIHYDRONEOPTERIN TRIPHOSPHATE DIPHOSPHATASE"/>
    <property type="match status" value="1"/>
</dbReference>
<keyword evidence="5" id="KW-1185">Reference proteome</keyword>
<evidence type="ECO:0000313" key="4">
    <source>
        <dbReference type="EMBL" id="KXG44158.1"/>
    </source>
</evidence>
<reference evidence="4 5" key="1">
    <citation type="submission" date="2016-02" db="EMBL/GenBank/DDBJ databases">
        <title>Draft Genome for Tepidibacillus decaturensis nov. sp. Strain Z9, an Anaerobic, Moderately Thermophilic and Heterotrophic Bacterium from Deep Subsurface of the Illinois Basin, USA.</title>
        <authorList>
            <person name="Dong Y."/>
            <person name="Chang J.Y."/>
            <person name="Sanford R."/>
            <person name="Fouke B.W."/>
        </authorList>
    </citation>
    <scope>NUCLEOTIDE SEQUENCE [LARGE SCALE GENOMIC DNA]</scope>
    <source>
        <strain evidence="4 5">Z9</strain>
    </source>
</reference>
<organism evidence="4 5">
    <name type="scientific">Tepidibacillus decaturensis</name>
    <dbReference type="NCBI Taxonomy" id="1413211"/>
    <lineage>
        <taxon>Bacteria</taxon>
        <taxon>Bacillati</taxon>
        <taxon>Bacillota</taxon>
        <taxon>Bacilli</taxon>
        <taxon>Bacillales</taxon>
        <taxon>Bacillaceae</taxon>
        <taxon>Tepidibacillus</taxon>
    </lineage>
</organism>
<dbReference type="PROSITE" id="PS51462">
    <property type="entry name" value="NUDIX"/>
    <property type="match status" value="1"/>
</dbReference>
<dbReference type="Gene3D" id="3.90.79.10">
    <property type="entry name" value="Nucleoside Triphosphate Pyrophosphohydrolase"/>
    <property type="match status" value="1"/>
</dbReference>
<dbReference type="SUPFAM" id="SSF55811">
    <property type="entry name" value="Nudix"/>
    <property type="match status" value="1"/>
</dbReference>
<comment type="caution">
    <text evidence="4">The sequence shown here is derived from an EMBL/GenBank/DDBJ whole genome shotgun (WGS) entry which is preliminary data.</text>
</comment>
<dbReference type="AlphaFoldDB" id="A0A135L589"/>
<comment type="similarity">
    <text evidence="1">Belongs to the Nudix hydrolase family.</text>
</comment>
<proteinExistence type="inferred from homology"/>
<dbReference type="GO" id="GO:0016787">
    <property type="term" value="F:hydrolase activity"/>
    <property type="evidence" value="ECO:0007669"/>
    <property type="project" value="UniProtKB-KW"/>
</dbReference>
<evidence type="ECO:0000256" key="2">
    <source>
        <dbReference type="ARBA" id="ARBA00022801"/>
    </source>
</evidence>
<dbReference type="PRINTS" id="PR00502">
    <property type="entry name" value="NUDIXFAMILY"/>
</dbReference>
<dbReference type="RefSeq" id="WP_068725531.1">
    <property type="nucleotide sequence ID" value="NZ_LSKU01000001.1"/>
</dbReference>
<dbReference type="STRING" id="1413211.U473_09210"/>
<gene>
    <name evidence="4" type="ORF">U473_09210</name>
</gene>
<evidence type="ECO:0000313" key="5">
    <source>
        <dbReference type="Proteomes" id="UP000070352"/>
    </source>
</evidence>
<dbReference type="Pfam" id="PF00293">
    <property type="entry name" value="NUDIX"/>
    <property type="match status" value="1"/>
</dbReference>
<sequence length="158" mass="17916">MRKQDVWLGVGGLVLKEGKVLAVKKSYSKTKGLWTFPGGFVGPNETMDEAVIREIKEETSIDAKILGIVGGRTGVLKTGISDHLILFYLEYLGGDPKPRLGEIEEAIFLPIEELINDPNTTEFMANFLKTFQVNRHRLEILPFQTFRNYGYNSYKIFK</sequence>
<name>A0A135L589_9BACI</name>
<protein>
    <recommendedName>
        <fullName evidence="3">Nudix hydrolase domain-containing protein</fullName>
    </recommendedName>
</protein>
<dbReference type="EMBL" id="LSKU01000001">
    <property type="protein sequence ID" value="KXG44158.1"/>
    <property type="molecule type" value="Genomic_DNA"/>
</dbReference>
<keyword evidence="2" id="KW-0378">Hydrolase</keyword>
<dbReference type="InterPro" id="IPR000086">
    <property type="entry name" value="NUDIX_hydrolase_dom"/>
</dbReference>